<gene>
    <name evidence="2" type="ORF">SAMN05421508_11915</name>
</gene>
<sequence>MLRVTVDLEPHGDRDLARTIAEVEIVNVTASRLRSSQDYAWRVREVKTSVLAMGWLVDWRREDGPMTLVAAVLDEWQSGRLLPFDNHGHPRPPEGMELSTEELWRRHDEEREEDA</sequence>
<evidence type="ECO:0000313" key="2">
    <source>
        <dbReference type="EMBL" id="SOE01520.1"/>
    </source>
</evidence>
<reference evidence="2 3" key="1">
    <citation type="submission" date="2017-09" db="EMBL/GenBank/DDBJ databases">
        <authorList>
            <person name="Ehlers B."/>
            <person name="Leendertz F.H."/>
        </authorList>
    </citation>
    <scope>NUCLEOTIDE SEQUENCE [LARGE SCALE GENOMIC DNA]</scope>
    <source>
        <strain evidence="2 3">USBA 140</strain>
    </source>
</reference>
<name>A0A286H155_9PROT</name>
<accession>A0A286H155</accession>
<dbReference type="AlphaFoldDB" id="A0A286H155"/>
<dbReference type="Proteomes" id="UP000219621">
    <property type="component" value="Unassembled WGS sequence"/>
</dbReference>
<evidence type="ECO:0000313" key="3">
    <source>
        <dbReference type="Proteomes" id="UP000219621"/>
    </source>
</evidence>
<proteinExistence type="predicted"/>
<dbReference type="EMBL" id="OCNJ01000019">
    <property type="protein sequence ID" value="SOE01520.1"/>
    <property type="molecule type" value="Genomic_DNA"/>
</dbReference>
<protein>
    <submittedName>
        <fullName evidence="2">Uncharacterized protein</fullName>
    </submittedName>
</protein>
<keyword evidence="3" id="KW-1185">Reference proteome</keyword>
<feature type="region of interest" description="Disordered" evidence="1">
    <location>
        <begin position="83"/>
        <end position="115"/>
    </location>
</feature>
<evidence type="ECO:0000256" key="1">
    <source>
        <dbReference type="SAM" id="MobiDB-lite"/>
    </source>
</evidence>
<organism evidence="2 3">
    <name type="scientific">Caenispirillum bisanense</name>
    <dbReference type="NCBI Taxonomy" id="414052"/>
    <lineage>
        <taxon>Bacteria</taxon>
        <taxon>Pseudomonadati</taxon>
        <taxon>Pseudomonadota</taxon>
        <taxon>Alphaproteobacteria</taxon>
        <taxon>Rhodospirillales</taxon>
        <taxon>Novispirillaceae</taxon>
        <taxon>Caenispirillum</taxon>
    </lineage>
</organism>